<organism evidence="1 2">
    <name type="scientific">Kipferlia bialata</name>
    <dbReference type="NCBI Taxonomy" id="797122"/>
    <lineage>
        <taxon>Eukaryota</taxon>
        <taxon>Metamonada</taxon>
        <taxon>Carpediemonas-like organisms</taxon>
        <taxon>Kipferlia</taxon>
    </lineage>
</organism>
<name>A0A9K3CRV0_9EUKA</name>
<dbReference type="Proteomes" id="UP000265618">
    <property type="component" value="Unassembled WGS sequence"/>
</dbReference>
<sequence length="89" mass="9389">MFPDLPSVSLFDIVDAGLEELPAVSPSDVAAFTGNDRCSYMVTADGTLHVLMAEGRGQRHPPLSVSLSSHGLTHGPYSLHIGGGIHTYI</sequence>
<accession>A0A9K3CRV0</accession>
<evidence type="ECO:0000313" key="1">
    <source>
        <dbReference type="EMBL" id="GIQ82083.1"/>
    </source>
</evidence>
<protein>
    <submittedName>
        <fullName evidence="1">Uncharacterized protein</fullName>
    </submittedName>
</protein>
<evidence type="ECO:0000313" key="2">
    <source>
        <dbReference type="Proteomes" id="UP000265618"/>
    </source>
</evidence>
<dbReference type="EMBL" id="BDIP01000586">
    <property type="protein sequence ID" value="GIQ82083.1"/>
    <property type="molecule type" value="Genomic_DNA"/>
</dbReference>
<keyword evidence="2" id="KW-1185">Reference proteome</keyword>
<reference evidence="1 2" key="1">
    <citation type="journal article" date="2018" name="PLoS ONE">
        <title>The draft genome of Kipferlia bialata reveals reductive genome evolution in fornicate parasites.</title>
        <authorList>
            <person name="Tanifuji G."/>
            <person name="Takabayashi S."/>
            <person name="Kume K."/>
            <person name="Takagi M."/>
            <person name="Nakayama T."/>
            <person name="Kamikawa R."/>
            <person name="Inagaki Y."/>
            <person name="Hashimoto T."/>
        </authorList>
    </citation>
    <scope>NUCLEOTIDE SEQUENCE [LARGE SCALE GENOMIC DNA]</scope>
    <source>
        <strain evidence="1">NY0173</strain>
    </source>
</reference>
<proteinExistence type="predicted"/>
<dbReference type="AlphaFoldDB" id="A0A9K3CRV0"/>
<comment type="caution">
    <text evidence="1">The sequence shown here is derived from an EMBL/GenBank/DDBJ whole genome shotgun (WGS) entry which is preliminary data.</text>
</comment>
<gene>
    <name evidence="1" type="ORF">KIPB_003164</name>
</gene>